<keyword evidence="5" id="KW-0571">Peptide transport</keyword>
<dbReference type="InterPro" id="IPR030678">
    <property type="entry name" value="Peptide/Ni-bd"/>
</dbReference>
<feature type="domain" description="Solute-binding protein family 5" evidence="7">
    <location>
        <begin position="83"/>
        <end position="462"/>
    </location>
</feature>
<accession>A0A081P3T1</accession>
<dbReference type="GO" id="GO:0043190">
    <property type="term" value="C:ATP-binding cassette (ABC) transporter complex"/>
    <property type="evidence" value="ECO:0007669"/>
    <property type="project" value="InterPro"/>
</dbReference>
<dbReference type="SUPFAM" id="SSF53850">
    <property type="entry name" value="Periplasmic binding protein-like II"/>
    <property type="match status" value="1"/>
</dbReference>
<dbReference type="FunFam" id="3.90.76.10:FF:000001">
    <property type="entry name" value="Oligopeptide ABC transporter substrate-binding protein"/>
    <property type="match status" value="1"/>
</dbReference>
<evidence type="ECO:0000259" key="7">
    <source>
        <dbReference type="Pfam" id="PF00496"/>
    </source>
</evidence>
<dbReference type="EMBL" id="JNVM01000010">
    <property type="protein sequence ID" value="KEQ25354.1"/>
    <property type="molecule type" value="Genomic_DNA"/>
</dbReference>
<dbReference type="PROSITE" id="PS51257">
    <property type="entry name" value="PROKAR_LIPOPROTEIN"/>
    <property type="match status" value="1"/>
</dbReference>
<sequence>MKKRTALLLGCILLSGTALAGCSGKEGAGSEPARNEQQAKILLYNNLREPTSLDPPVGFDQVSYDILNNAMEGLTRLGKSQSPEPAMAKEWKISPDGKQYTFTLRDGIKWSNGDAVKASDFEFAWKRMLDPKKPSPAAPLAYVIEGAEVYNSDKGPADGVKIKATDDKTLEVVLTKPAPWLLGMLSNPAFFPVHKATVEKNDKWASEAATIVSNGPFKITEWKHDSELKMVKNDQYWDAANVKLDGVTFKMVNDTNTEYQLYQSGGLHIDGVIPADLSQKLFADGKVKVEDSAGTYFYRFNTKMPPFDNVNIRKAFQMAVDSQKIVDLVVKQKQKVADGFVSYGLKDPGGDDFRKVGGTLVKFDAAEAKKLLEKGMAEAGYKTLPQVTLTYNTNDLHQKIAEAAQAMFKESLGVDVKIESKEGKVLTAEQKKLQLQFSRSSWLPDFADPINFLDIFQTGNPNNRTGWSNAQYDKLIQDAYNEPDNAKRFKLLHEAEKLLLDEAPIMPLYFYNSAYMQSDKLEGVVRHAYGYIDFKWANLK</sequence>
<evidence type="ECO:0000256" key="6">
    <source>
        <dbReference type="SAM" id="SignalP"/>
    </source>
</evidence>
<comment type="caution">
    <text evidence="8">The sequence shown here is derived from an EMBL/GenBank/DDBJ whole genome shotgun (WGS) entry which is preliminary data.</text>
</comment>
<dbReference type="PANTHER" id="PTHR30290:SF79">
    <property type="entry name" value="DIPEPTIDE-BINDING PROTEIN DPPE"/>
    <property type="match status" value="1"/>
</dbReference>
<organism evidence="8 9">
    <name type="scientific">Paenibacillus tyrfis</name>
    <dbReference type="NCBI Taxonomy" id="1501230"/>
    <lineage>
        <taxon>Bacteria</taxon>
        <taxon>Bacillati</taxon>
        <taxon>Bacillota</taxon>
        <taxon>Bacilli</taxon>
        <taxon>Bacillales</taxon>
        <taxon>Paenibacillaceae</taxon>
        <taxon>Paenibacillus</taxon>
    </lineage>
</organism>
<dbReference type="PANTHER" id="PTHR30290">
    <property type="entry name" value="PERIPLASMIC BINDING COMPONENT OF ABC TRANSPORTER"/>
    <property type="match status" value="1"/>
</dbReference>
<dbReference type="Gene3D" id="3.10.105.10">
    <property type="entry name" value="Dipeptide-binding Protein, Domain 3"/>
    <property type="match status" value="1"/>
</dbReference>
<evidence type="ECO:0000313" key="9">
    <source>
        <dbReference type="Proteomes" id="UP000028123"/>
    </source>
</evidence>
<gene>
    <name evidence="8" type="ORF">ET33_01010</name>
</gene>
<keyword evidence="9" id="KW-1185">Reference proteome</keyword>
<proteinExistence type="inferred from homology"/>
<evidence type="ECO:0000256" key="5">
    <source>
        <dbReference type="ARBA" id="ARBA00022856"/>
    </source>
</evidence>
<protein>
    <submittedName>
        <fullName evidence="8">Cytochrome C</fullName>
    </submittedName>
</protein>
<keyword evidence="4 6" id="KW-0732">Signal</keyword>
<dbReference type="eggNOG" id="COG4166">
    <property type="taxonomic scope" value="Bacteria"/>
</dbReference>
<evidence type="ECO:0000256" key="3">
    <source>
        <dbReference type="ARBA" id="ARBA00022448"/>
    </source>
</evidence>
<keyword evidence="5" id="KW-0653">Protein transport</keyword>
<comment type="subcellular location">
    <subcellularLocation>
        <location evidence="1">Cell envelope</location>
    </subcellularLocation>
</comment>
<dbReference type="GO" id="GO:1904680">
    <property type="term" value="F:peptide transmembrane transporter activity"/>
    <property type="evidence" value="ECO:0007669"/>
    <property type="project" value="TreeGrafter"/>
</dbReference>
<feature type="signal peptide" evidence="6">
    <location>
        <begin position="1"/>
        <end position="20"/>
    </location>
</feature>
<evidence type="ECO:0000313" key="8">
    <source>
        <dbReference type="EMBL" id="KEQ25354.1"/>
    </source>
</evidence>
<feature type="chain" id="PRO_5001761308" evidence="6">
    <location>
        <begin position="21"/>
        <end position="540"/>
    </location>
</feature>
<comment type="similarity">
    <text evidence="2">Belongs to the bacterial solute-binding protein 5 family.</text>
</comment>
<dbReference type="CDD" id="cd08504">
    <property type="entry name" value="PBP2_OppA"/>
    <property type="match status" value="1"/>
</dbReference>
<name>A0A081P3T1_9BACL</name>
<dbReference type="InterPro" id="IPR039424">
    <property type="entry name" value="SBP_5"/>
</dbReference>
<reference evidence="8 9" key="1">
    <citation type="submission" date="2014-06" db="EMBL/GenBank/DDBJ databases">
        <title>Draft genome sequence of Paenibacillus sp. MSt1.</title>
        <authorList>
            <person name="Aw Y.K."/>
            <person name="Ong K.S."/>
            <person name="Gan H.M."/>
            <person name="Lee S.M."/>
        </authorList>
    </citation>
    <scope>NUCLEOTIDE SEQUENCE [LARGE SCALE GENOMIC DNA]</scope>
    <source>
        <strain evidence="8 9">MSt1</strain>
    </source>
</reference>
<dbReference type="FunFam" id="3.10.105.10:FF:000001">
    <property type="entry name" value="Oligopeptide ABC transporter, oligopeptide-binding protein"/>
    <property type="match status" value="1"/>
</dbReference>
<dbReference type="Gene3D" id="3.90.76.10">
    <property type="entry name" value="Dipeptide-binding Protein, Domain 1"/>
    <property type="match status" value="1"/>
</dbReference>
<dbReference type="PIRSF" id="PIRSF002741">
    <property type="entry name" value="MppA"/>
    <property type="match status" value="1"/>
</dbReference>
<dbReference type="GO" id="GO:0030288">
    <property type="term" value="C:outer membrane-bounded periplasmic space"/>
    <property type="evidence" value="ECO:0007669"/>
    <property type="project" value="UniProtKB-ARBA"/>
</dbReference>
<evidence type="ECO:0000256" key="1">
    <source>
        <dbReference type="ARBA" id="ARBA00004196"/>
    </source>
</evidence>
<dbReference type="Pfam" id="PF00496">
    <property type="entry name" value="SBP_bac_5"/>
    <property type="match status" value="1"/>
</dbReference>
<dbReference type="Proteomes" id="UP000028123">
    <property type="component" value="Unassembled WGS sequence"/>
</dbReference>
<evidence type="ECO:0000256" key="2">
    <source>
        <dbReference type="ARBA" id="ARBA00005695"/>
    </source>
</evidence>
<evidence type="ECO:0000256" key="4">
    <source>
        <dbReference type="ARBA" id="ARBA00022729"/>
    </source>
</evidence>
<dbReference type="AlphaFoldDB" id="A0A081P3T1"/>
<dbReference type="OrthoDB" id="9801912at2"/>
<dbReference type="GO" id="GO:0015833">
    <property type="term" value="P:peptide transport"/>
    <property type="evidence" value="ECO:0007669"/>
    <property type="project" value="UniProtKB-KW"/>
</dbReference>
<dbReference type="Gene3D" id="3.40.190.10">
    <property type="entry name" value="Periplasmic binding protein-like II"/>
    <property type="match status" value="1"/>
</dbReference>
<dbReference type="InterPro" id="IPR000914">
    <property type="entry name" value="SBP_5_dom"/>
</dbReference>
<keyword evidence="3" id="KW-0813">Transport</keyword>
<dbReference type="RefSeq" id="WP_036681302.1">
    <property type="nucleotide sequence ID" value="NZ_JNVM01000010.1"/>
</dbReference>